<evidence type="ECO:0000256" key="1">
    <source>
        <dbReference type="ARBA" id="ARBA00004613"/>
    </source>
</evidence>
<gene>
    <name evidence="5" type="ORF">B30_12187</name>
</gene>
<organism evidence="5 6">
    <name type="scientific">Celeribacter baekdonensis B30</name>
    <dbReference type="NCBI Taxonomy" id="1208323"/>
    <lineage>
        <taxon>Bacteria</taxon>
        <taxon>Pseudomonadati</taxon>
        <taxon>Pseudomonadota</taxon>
        <taxon>Alphaproteobacteria</taxon>
        <taxon>Rhodobacterales</taxon>
        <taxon>Roseobacteraceae</taxon>
        <taxon>Celeribacter</taxon>
    </lineage>
</organism>
<accession>K2JJQ0</accession>
<dbReference type="PRINTS" id="PR00313">
    <property type="entry name" value="CABNDNGRPT"/>
</dbReference>
<dbReference type="RefSeq" id="WP_009572388.1">
    <property type="nucleotide sequence ID" value="NZ_AMRK01000006.1"/>
</dbReference>
<dbReference type="STRING" id="1208323.B30_12187"/>
<feature type="chain" id="PRO_5003859065" evidence="4">
    <location>
        <begin position="18"/>
        <end position="599"/>
    </location>
</feature>
<dbReference type="Gene3D" id="2.150.10.10">
    <property type="entry name" value="Serralysin-like metalloprotease, C-terminal"/>
    <property type="match status" value="5"/>
</dbReference>
<dbReference type="Proteomes" id="UP000006762">
    <property type="component" value="Unassembled WGS sequence"/>
</dbReference>
<sequence length="599" mass="61957">MLLALLALPMLIGAVYALDLGDSSDDTETDDDPIEDMPEQPTPETTIEMAPTDNAYEGTDESEEILGTMGGEEIVTNGGDDLVQGYGGNDAISLGSGNDWAHAGSGDDYVEGNGGDDVIYGGKGDDTVEGGYGNDYLFLGGGNDYSGISSGDDEITGSGYMETGDDYIDGGAGDDLMIDEIGANILHGGDGDDRIFGEDVKGTEAPDMLFGDDGDDYIVGDDGDTMTGGAGADTFGLFQSGDTDSVFITDFNTDEDDLIIKWLDRDLSHLTSGELHTPENDSTLTYRDTDAGLAIDIDGTEVAVLAGLTEDDFPNITIYASGVAGYYDAIYDHAVTEGEVFNGTDAREYIIGTSSDDTIFAGGGDDTITSGGGDDTLVGNGGNDFIYAGTGNDIAEGGWGDDRIELGGGDDTYGFGLTAGNLEDNAQIYLQGGNDTVLGQEGNDTIIDISGANVLSGGEGDDILYGYDVVDELATSGNLPPETGDTSDHLIGGAGNDVIFADNGDQVTGGTGADSIAAAFQRDIAETAITVTDFDLSEDKLIVDVYGNNLQELTNEELSFSDTPEGLAVTYLGETVAVLNGITAANLPADPSSIFEILL</sequence>
<dbReference type="OrthoDB" id="7724872at2"/>
<dbReference type="InterPro" id="IPR011049">
    <property type="entry name" value="Serralysin-like_metalloprot_C"/>
</dbReference>
<evidence type="ECO:0000313" key="5">
    <source>
        <dbReference type="EMBL" id="EKE70759.1"/>
    </source>
</evidence>
<dbReference type="PATRIC" id="fig|1208323.3.peg.2525"/>
<keyword evidence="6" id="KW-1185">Reference proteome</keyword>
<dbReference type="PANTHER" id="PTHR38340">
    <property type="entry name" value="S-LAYER PROTEIN"/>
    <property type="match status" value="1"/>
</dbReference>
<feature type="signal peptide" evidence="4">
    <location>
        <begin position="1"/>
        <end position="17"/>
    </location>
</feature>
<proteinExistence type="predicted"/>
<dbReference type="GO" id="GO:0005576">
    <property type="term" value="C:extracellular region"/>
    <property type="evidence" value="ECO:0007669"/>
    <property type="project" value="UniProtKB-SubCell"/>
</dbReference>
<dbReference type="PANTHER" id="PTHR38340:SF1">
    <property type="entry name" value="S-LAYER PROTEIN"/>
    <property type="match status" value="1"/>
</dbReference>
<dbReference type="InterPro" id="IPR050557">
    <property type="entry name" value="RTX_toxin/Mannuronan_C5-epim"/>
</dbReference>
<evidence type="ECO:0000313" key="6">
    <source>
        <dbReference type="Proteomes" id="UP000006762"/>
    </source>
</evidence>
<comment type="subcellular location">
    <subcellularLocation>
        <location evidence="1">Secreted</location>
    </subcellularLocation>
</comment>
<keyword evidence="2" id="KW-0964">Secreted</keyword>
<evidence type="ECO:0000256" key="4">
    <source>
        <dbReference type="SAM" id="SignalP"/>
    </source>
</evidence>
<dbReference type="EMBL" id="AMRK01000006">
    <property type="protein sequence ID" value="EKE70759.1"/>
    <property type="molecule type" value="Genomic_DNA"/>
</dbReference>
<evidence type="ECO:0000256" key="2">
    <source>
        <dbReference type="ARBA" id="ARBA00022525"/>
    </source>
</evidence>
<keyword evidence="4" id="KW-0732">Signal</keyword>
<dbReference type="SUPFAM" id="SSF51120">
    <property type="entry name" value="beta-Roll"/>
    <property type="match status" value="3"/>
</dbReference>
<dbReference type="Pfam" id="PF00353">
    <property type="entry name" value="HemolysinCabind"/>
    <property type="match status" value="8"/>
</dbReference>
<feature type="region of interest" description="Disordered" evidence="3">
    <location>
        <begin position="21"/>
        <end position="47"/>
    </location>
</feature>
<reference evidence="5 6" key="1">
    <citation type="submission" date="2012-09" db="EMBL/GenBank/DDBJ databases">
        <title>Celeribacter baekdonensis B30 Genome Sequencing.</title>
        <authorList>
            <person name="Wang W."/>
        </authorList>
    </citation>
    <scope>NUCLEOTIDE SEQUENCE [LARGE SCALE GENOMIC DNA]</scope>
    <source>
        <strain evidence="5 6">B30</strain>
    </source>
</reference>
<feature type="compositionally biased region" description="Acidic residues" evidence="3">
    <location>
        <begin position="22"/>
        <end position="38"/>
    </location>
</feature>
<dbReference type="eggNOG" id="COG2931">
    <property type="taxonomic scope" value="Bacteria"/>
</dbReference>
<comment type="caution">
    <text evidence="5">The sequence shown here is derived from an EMBL/GenBank/DDBJ whole genome shotgun (WGS) entry which is preliminary data.</text>
</comment>
<dbReference type="AlphaFoldDB" id="K2JJQ0"/>
<dbReference type="GO" id="GO:0005509">
    <property type="term" value="F:calcium ion binding"/>
    <property type="evidence" value="ECO:0007669"/>
    <property type="project" value="InterPro"/>
</dbReference>
<protein>
    <submittedName>
        <fullName evidence="5">Hemolysin-type calcium-binding repeat family protein</fullName>
    </submittedName>
</protein>
<name>K2JJQ0_9RHOB</name>
<dbReference type="InterPro" id="IPR001343">
    <property type="entry name" value="Hemolysn_Ca-bd"/>
</dbReference>
<evidence type="ECO:0000256" key="3">
    <source>
        <dbReference type="SAM" id="MobiDB-lite"/>
    </source>
</evidence>